<dbReference type="Pfam" id="PF13643">
    <property type="entry name" value="DUF4145"/>
    <property type="match status" value="1"/>
</dbReference>
<dbReference type="Proteomes" id="UP000199699">
    <property type="component" value="Unassembled WGS sequence"/>
</dbReference>
<accession>A0A1C6SY60</accession>
<evidence type="ECO:0000259" key="1">
    <source>
        <dbReference type="Pfam" id="PF13643"/>
    </source>
</evidence>
<name>A0A1C6SY60_9ACTN</name>
<sequence>MASHRSSSLPGVLTDTCPRCRARSLFEVVWIGGSDWGWQGTTRYHAALVCVACGRPVAGLTDQAGKNIFRLWVDRVDGKEFPDVPSHIAETADEAYRCHSIEAYRAAVLLARSVIEATAKEKGITSGPLLKKIDEMFDQRLIREHVRDGAHEVRHLGNDMAHGDFITPVQAEESSLILTLMGEVLEEIFQSVARVQRARELRAAKAAETGS</sequence>
<organism evidence="2 3">
    <name type="scientific">Micromonospora nigra</name>
    <dbReference type="NCBI Taxonomy" id="145857"/>
    <lineage>
        <taxon>Bacteria</taxon>
        <taxon>Bacillati</taxon>
        <taxon>Actinomycetota</taxon>
        <taxon>Actinomycetes</taxon>
        <taxon>Micromonosporales</taxon>
        <taxon>Micromonosporaceae</taxon>
        <taxon>Micromonospora</taxon>
    </lineage>
</organism>
<dbReference type="InterPro" id="IPR025285">
    <property type="entry name" value="DUF4145"/>
</dbReference>
<proteinExistence type="predicted"/>
<feature type="domain" description="DUF4145" evidence="1">
    <location>
        <begin position="94"/>
        <end position="178"/>
    </location>
</feature>
<protein>
    <recommendedName>
        <fullName evidence="1">DUF4145 domain-containing protein</fullName>
    </recommendedName>
</protein>
<evidence type="ECO:0000313" key="2">
    <source>
        <dbReference type="EMBL" id="SCL34213.1"/>
    </source>
</evidence>
<dbReference type="OrthoDB" id="7059908at2"/>
<evidence type="ECO:0000313" key="3">
    <source>
        <dbReference type="Proteomes" id="UP000199699"/>
    </source>
</evidence>
<dbReference type="AlphaFoldDB" id="A0A1C6SY60"/>
<dbReference type="EMBL" id="FMHT01000003">
    <property type="protein sequence ID" value="SCL34213.1"/>
    <property type="molecule type" value="Genomic_DNA"/>
</dbReference>
<reference evidence="2 3" key="1">
    <citation type="submission" date="2016-06" db="EMBL/GenBank/DDBJ databases">
        <authorList>
            <person name="Kjaerup R.B."/>
            <person name="Dalgaard T.S."/>
            <person name="Juul-Madsen H.R."/>
        </authorList>
    </citation>
    <scope>NUCLEOTIDE SEQUENCE [LARGE SCALE GENOMIC DNA]</scope>
    <source>
        <strain evidence="2 3">DSM 43818</strain>
    </source>
</reference>
<keyword evidence="3" id="KW-1185">Reference proteome</keyword>
<gene>
    <name evidence="2" type="ORF">GA0070616_4912</name>
</gene>